<proteinExistence type="inferred from homology"/>
<evidence type="ECO:0000256" key="7">
    <source>
        <dbReference type="SAM" id="Phobius"/>
    </source>
</evidence>
<keyword evidence="10" id="KW-1185">Reference proteome</keyword>
<evidence type="ECO:0000259" key="8">
    <source>
        <dbReference type="Pfam" id="PF20684"/>
    </source>
</evidence>
<feature type="transmembrane region" description="Helical" evidence="7">
    <location>
        <begin position="94"/>
        <end position="117"/>
    </location>
</feature>
<protein>
    <recommendedName>
        <fullName evidence="8">Rhodopsin domain-containing protein</fullName>
    </recommendedName>
</protein>
<comment type="caution">
    <text evidence="9">The sequence shown here is derived from an EMBL/GenBank/DDBJ whole genome shotgun (WGS) entry which is preliminary data.</text>
</comment>
<gene>
    <name evidence="9" type="ORF">BJ878DRAFT_477442</name>
</gene>
<evidence type="ECO:0000256" key="3">
    <source>
        <dbReference type="ARBA" id="ARBA00022989"/>
    </source>
</evidence>
<name>A0A9P7Z9H2_9HELO</name>
<keyword evidence="4 7" id="KW-0472">Membrane</keyword>
<feature type="domain" description="Rhodopsin" evidence="8">
    <location>
        <begin position="109"/>
        <end position="250"/>
    </location>
</feature>
<dbReference type="GO" id="GO:0016020">
    <property type="term" value="C:membrane"/>
    <property type="evidence" value="ECO:0007669"/>
    <property type="project" value="UniProtKB-SubCell"/>
</dbReference>
<evidence type="ECO:0000256" key="2">
    <source>
        <dbReference type="ARBA" id="ARBA00022692"/>
    </source>
</evidence>
<evidence type="ECO:0000313" key="9">
    <source>
        <dbReference type="EMBL" id="KAG9247415.1"/>
    </source>
</evidence>
<sequence>MAALLPSCCITCVMKGLSNPLSMITDSIAVCTNFVIQMSLWVCLLASCNSTELCSTVSSRKSASSANPRQEIWPLQDNLYKGVSIESRQVWTEVIGLIFGSLALGAVMLRCFSHVSITNSIQMDDWMIIMEALIVGALMVIDTINVQKGFGLHTWNVDPRGLIFWCAEMLYVGAIALLKIYILIFYASIRLMGSAVAYAIIVRFFIVFQCAAIHAVCDRNQPKRCIDINALKYATAATSVAQDMIILIMREFHVSSIYSDQTSRFAAIPQIVSLNMSMKQKLNLIFMFSLGLVFLKRLAPLAAVFDPLAAKPHVAWLTMAEPLYQRNKPTVEPTAASYGPRGEAPSVKSPAVETQDTFVRSVERSYEHSLDSSAQENIDYGSDSQRRSSLASLEDDLE</sequence>
<dbReference type="Proteomes" id="UP000887226">
    <property type="component" value="Unassembled WGS sequence"/>
</dbReference>
<comment type="subcellular location">
    <subcellularLocation>
        <location evidence="1">Membrane</location>
        <topology evidence="1">Multi-pass membrane protein</topology>
    </subcellularLocation>
</comment>
<dbReference type="InterPro" id="IPR049326">
    <property type="entry name" value="Rhodopsin_dom_fungi"/>
</dbReference>
<comment type="similarity">
    <text evidence="5">Belongs to the SAT4 family.</text>
</comment>
<evidence type="ECO:0000256" key="1">
    <source>
        <dbReference type="ARBA" id="ARBA00004141"/>
    </source>
</evidence>
<feature type="transmembrane region" description="Helical" evidence="7">
    <location>
        <begin position="162"/>
        <end position="189"/>
    </location>
</feature>
<feature type="compositionally biased region" description="Basic and acidic residues" evidence="6">
    <location>
        <begin position="361"/>
        <end position="370"/>
    </location>
</feature>
<accession>A0A9P7Z9H2</accession>
<feature type="region of interest" description="Disordered" evidence="6">
    <location>
        <begin position="331"/>
        <end position="398"/>
    </location>
</feature>
<reference evidence="9" key="1">
    <citation type="journal article" date="2021" name="IMA Fungus">
        <title>Genomic characterization of three marine fungi, including Emericellopsis atlantica sp. nov. with signatures of a generalist lifestyle and marine biomass degradation.</title>
        <authorList>
            <person name="Hagestad O.C."/>
            <person name="Hou L."/>
            <person name="Andersen J.H."/>
            <person name="Hansen E.H."/>
            <person name="Altermark B."/>
            <person name="Li C."/>
            <person name="Kuhnert E."/>
            <person name="Cox R.J."/>
            <person name="Crous P.W."/>
            <person name="Spatafora J.W."/>
            <person name="Lail K."/>
            <person name="Amirebrahimi M."/>
            <person name="Lipzen A."/>
            <person name="Pangilinan J."/>
            <person name="Andreopoulos W."/>
            <person name="Hayes R.D."/>
            <person name="Ng V."/>
            <person name="Grigoriev I.V."/>
            <person name="Jackson S.A."/>
            <person name="Sutton T.D.S."/>
            <person name="Dobson A.D.W."/>
            <person name="Rama T."/>
        </authorList>
    </citation>
    <scope>NUCLEOTIDE SEQUENCE</scope>
    <source>
        <strain evidence="9">TRa3180A</strain>
    </source>
</reference>
<evidence type="ECO:0000256" key="4">
    <source>
        <dbReference type="ARBA" id="ARBA00023136"/>
    </source>
</evidence>
<dbReference type="AlphaFoldDB" id="A0A9P7Z9H2"/>
<dbReference type="PANTHER" id="PTHR33048">
    <property type="entry name" value="PTH11-LIKE INTEGRAL MEMBRANE PROTEIN (AFU_ORTHOLOGUE AFUA_5G11245)"/>
    <property type="match status" value="1"/>
</dbReference>
<dbReference type="InterPro" id="IPR052337">
    <property type="entry name" value="SAT4-like"/>
</dbReference>
<dbReference type="EMBL" id="MU253773">
    <property type="protein sequence ID" value="KAG9247415.1"/>
    <property type="molecule type" value="Genomic_DNA"/>
</dbReference>
<keyword evidence="2 7" id="KW-0812">Transmembrane</keyword>
<feature type="transmembrane region" description="Helical" evidence="7">
    <location>
        <begin position="123"/>
        <end position="141"/>
    </location>
</feature>
<dbReference type="PANTHER" id="PTHR33048:SF47">
    <property type="entry name" value="INTEGRAL MEMBRANE PROTEIN-RELATED"/>
    <property type="match status" value="1"/>
</dbReference>
<dbReference type="OrthoDB" id="5329176at2759"/>
<keyword evidence="3 7" id="KW-1133">Transmembrane helix</keyword>
<dbReference type="Pfam" id="PF20684">
    <property type="entry name" value="Fung_rhodopsin"/>
    <property type="match status" value="1"/>
</dbReference>
<feature type="transmembrane region" description="Helical" evidence="7">
    <location>
        <begin position="195"/>
        <end position="217"/>
    </location>
</feature>
<evidence type="ECO:0000256" key="6">
    <source>
        <dbReference type="SAM" id="MobiDB-lite"/>
    </source>
</evidence>
<organism evidence="9 10">
    <name type="scientific">Calycina marina</name>
    <dbReference type="NCBI Taxonomy" id="1763456"/>
    <lineage>
        <taxon>Eukaryota</taxon>
        <taxon>Fungi</taxon>
        <taxon>Dikarya</taxon>
        <taxon>Ascomycota</taxon>
        <taxon>Pezizomycotina</taxon>
        <taxon>Leotiomycetes</taxon>
        <taxon>Helotiales</taxon>
        <taxon>Pezizellaceae</taxon>
        <taxon>Calycina</taxon>
    </lineage>
</organism>
<feature type="transmembrane region" description="Helical" evidence="7">
    <location>
        <begin position="284"/>
        <end position="305"/>
    </location>
</feature>
<evidence type="ECO:0000256" key="5">
    <source>
        <dbReference type="ARBA" id="ARBA00038359"/>
    </source>
</evidence>
<evidence type="ECO:0000313" key="10">
    <source>
        <dbReference type="Proteomes" id="UP000887226"/>
    </source>
</evidence>